<proteinExistence type="predicted"/>
<evidence type="ECO:0000313" key="1">
    <source>
        <dbReference type="EMBL" id="OCC14965.1"/>
    </source>
</evidence>
<dbReference type="EMBL" id="MAGO01000007">
    <property type="protein sequence ID" value="OCC14965.1"/>
    <property type="molecule type" value="Genomic_DNA"/>
</dbReference>
<name>A0A1B9F570_9BACT</name>
<dbReference type="OrthoDB" id="9758870at2"/>
<dbReference type="AlphaFoldDB" id="A0A1B9F570"/>
<organism evidence="1 2">
    <name type="scientific">Dissulfuribacter thermophilus</name>
    <dbReference type="NCBI Taxonomy" id="1156395"/>
    <lineage>
        <taxon>Bacteria</taxon>
        <taxon>Pseudomonadati</taxon>
        <taxon>Thermodesulfobacteriota</taxon>
        <taxon>Dissulfuribacteria</taxon>
        <taxon>Dissulfuribacterales</taxon>
        <taxon>Dissulfuribacteraceae</taxon>
        <taxon>Dissulfuribacter</taxon>
    </lineage>
</organism>
<evidence type="ECO:0008006" key="3">
    <source>
        <dbReference type="Google" id="ProtNLM"/>
    </source>
</evidence>
<accession>A0A1B9F570</accession>
<protein>
    <recommendedName>
        <fullName evidence="3">Outer membrane protein beta-barrel domain-containing protein</fullName>
    </recommendedName>
</protein>
<keyword evidence="2" id="KW-1185">Reference proteome</keyword>
<dbReference type="STRING" id="1156395.DBT_1451"/>
<reference evidence="1 2" key="1">
    <citation type="submission" date="2016-06" db="EMBL/GenBank/DDBJ databases">
        <title>Respiratory ammonification of nitrate coupled to the oxidation of elemental sulfur in deep-sea autotrophic thermophilic bacteria.</title>
        <authorList>
            <person name="Slobodkina G.B."/>
            <person name="Mardanov A.V."/>
            <person name="Ravin N.V."/>
            <person name="Frolova A.A."/>
            <person name="Viryasiv M.B."/>
            <person name="Chernyh N.A."/>
            <person name="Bonch-Osmolovskaya E.A."/>
            <person name="Slobodkin A.I."/>
        </authorList>
    </citation>
    <scope>NUCLEOTIDE SEQUENCE [LARGE SCALE GENOMIC DNA]</scope>
    <source>
        <strain evidence="1 2">S69</strain>
    </source>
</reference>
<gene>
    <name evidence="1" type="ORF">DBT_1451</name>
</gene>
<comment type="caution">
    <text evidence="1">The sequence shown here is derived from an EMBL/GenBank/DDBJ whole genome shotgun (WGS) entry which is preliminary data.</text>
</comment>
<evidence type="ECO:0000313" key="2">
    <source>
        <dbReference type="Proteomes" id="UP000093080"/>
    </source>
</evidence>
<dbReference type="Proteomes" id="UP000093080">
    <property type="component" value="Unassembled WGS sequence"/>
</dbReference>
<sequence>MDYRTEAHSFSVVATYRPLAVLGFNANFNYTTGRGNITDLKFESMFPTGDAKLDLDTSSINPNQPYLYDVAYLNEMADYSNLDFEQLDFTMGVSYRISNDIGLGINYYYTDFEDNEAYVYGDQDVTVQSLMGFVTVSF</sequence>